<dbReference type="Gene3D" id="1.10.10.10">
    <property type="entry name" value="Winged helix-like DNA-binding domain superfamily/Winged helix DNA-binding domain"/>
    <property type="match status" value="1"/>
</dbReference>
<dbReference type="SUPFAM" id="SSF46955">
    <property type="entry name" value="Putative DNA-binding domain"/>
    <property type="match status" value="1"/>
</dbReference>
<dbReference type="EMBL" id="FLUO01000001">
    <property type="protein sequence ID" value="SBW01014.1"/>
    <property type="molecule type" value="Genomic_DNA"/>
</dbReference>
<evidence type="ECO:0000313" key="2">
    <source>
        <dbReference type="EMBL" id="SBW01014.1"/>
    </source>
</evidence>
<evidence type="ECO:0000259" key="1">
    <source>
        <dbReference type="PROSITE" id="PS51702"/>
    </source>
</evidence>
<reference evidence="2" key="1">
    <citation type="submission" date="2016-04" db="EMBL/GenBank/DDBJ databases">
        <authorList>
            <person name="Evans L.H."/>
            <person name="Alamgir A."/>
            <person name="Owens N."/>
            <person name="Weber N.D."/>
            <person name="Virtaneva K."/>
            <person name="Barbian K."/>
            <person name="Babar A."/>
            <person name="Rosenke K."/>
        </authorList>
    </citation>
    <scope>NUCLEOTIDE SEQUENCE</scope>
    <source>
        <strain evidence="2">86</strain>
    </source>
</reference>
<protein>
    <recommendedName>
        <fullName evidence="1">HTH Mu-type domain-containing protein</fullName>
    </recommendedName>
</protein>
<dbReference type="AlphaFoldDB" id="A0A212JNI3"/>
<organism evidence="2">
    <name type="scientific">uncultured Alphaproteobacteria bacterium</name>
    <dbReference type="NCBI Taxonomy" id="91750"/>
    <lineage>
        <taxon>Bacteria</taxon>
        <taxon>Pseudomonadati</taxon>
        <taxon>Pseudomonadota</taxon>
        <taxon>Alphaproteobacteria</taxon>
        <taxon>environmental samples</taxon>
    </lineage>
</organism>
<gene>
    <name evidence="2" type="ORF">KL86APRO_11368</name>
</gene>
<dbReference type="Pfam" id="PF02316">
    <property type="entry name" value="HTH_Tnp_Mu_1"/>
    <property type="match status" value="1"/>
</dbReference>
<dbReference type="InterPro" id="IPR009061">
    <property type="entry name" value="DNA-bd_dom_put_sf"/>
</dbReference>
<name>A0A212JNI3_9PROT</name>
<feature type="domain" description="HTH Mu-type" evidence="1">
    <location>
        <begin position="44"/>
        <end position="111"/>
    </location>
</feature>
<dbReference type="GO" id="GO:0003677">
    <property type="term" value="F:DNA binding"/>
    <property type="evidence" value="ECO:0007669"/>
    <property type="project" value="InterPro"/>
</dbReference>
<dbReference type="PROSITE" id="PS51702">
    <property type="entry name" value="HTH_MU"/>
    <property type="match status" value="1"/>
</dbReference>
<accession>A0A212JNI3</accession>
<sequence length="194" mass="21587">MSNDQGFELSVSVPASEWAELRRRVLYLEATLVQVMREARCLKEWFSGAELVALRLPGLPASKNAITRLAREAEWRFRVVTCQGGNRHEYHFSSLPRRAFETLIERVLAATMPDDGEADPHDLVPSLPPPASPMKEADNTAPPWVLPLMRAIRLDGAATVREAVELLPRHLPAGVACPTMEEALDVLRRLGMVS</sequence>
<dbReference type="InterPro" id="IPR003314">
    <property type="entry name" value="Mu-type_HTH"/>
</dbReference>
<proteinExistence type="predicted"/>
<dbReference type="InterPro" id="IPR036388">
    <property type="entry name" value="WH-like_DNA-bd_sf"/>
</dbReference>